<dbReference type="AlphaFoldDB" id="A0A4P2VQM1"/>
<accession>A0A4P2VQM1</accession>
<evidence type="ECO:0000313" key="2">
    <source>
        <dbReference type="Proteomes" id="UP000291236"/>
    </source>
</evidence>
<sequence length="60" mass="7020">MIGKTKIGKGTKNIQIVDKKELLDSLYIDFANLHESHLLMKTIKWSRLLRRNLPQSKNKD</sequence>
<keyword evidence="2" id="KW-1185">Reference proteome</keyword>
<dbReference type="KEGG" id="sbf:JCM31447_28030"/>
<organism evidence="1 2">
    <name type="scientific">Fluviispira sanaruensis</name>
    <dbReference type="NCBI Taxonomy" id="2493639"/>
    <lineage>
        <taxon>Bacteria</taxon>
        <taxon>Pseudomonadati</taxon>
        <taxon>Bdellovibrionota</taxon>
        <taxon>Oligoflexia</taxon>
        <taxon>Silvanigrellales</taxon>
        <taxon>Silvanigrellaceae</taxon>
        <taxon>Fluviispira</taxon>
    </lineage>
</organism>
<name>A0A4P2VQM1_FLUSA</name>
<proteinExistence type="predicted"/>
<reference evidence="1 2" key="1">
    <citation type="submission" date="2018-12" db="EMBL/GenBank/DDBJ databases">
        <title>Rubrispira sanarue gen. nov., sp., nov., a member of the order Silvanigrellales, isolated from a brackish lake in Hamamatsu Japan.</title>
        <authorList>
            <person name="Maejima Y."/>
            <person name="Iino T."/>
            <person name="Muraguchi Y."/>
            <person name="Fukuda K."/>
            <person name="Nojiri H."/>
            <person name="Ohkuma M."/>
            <person name="Moriuchi R."/>
            <person name="Dohra H."/>
            <person name="Kimbara K."/>
            <person name="Shintani M."/>
        </authorList>
    </citation>
    <scope>NUCLEOTIDE SEQUENCE [LARGE SCALE GENOMIC DNA]</scope>
    <source>
        <strain evidence="1 2">RF1110005</strain>
    </source>
</reference>
<protein>
    <submittedName>
        <fullName evidence="1">Uncharacterized protein</fullName>
    </submittedName>
</protein>
<dbReference type="Proteomes" id="UP000291236">
    <property type="component" value="Chromosome"/>
</dbReference>
<gene>
    <name evidence="1" type="ORF">JCM31447_28030</name>
</gene>
<evidence type="ECO:0000313" key="1">
    <source>
        <dbReference type="EMBL" id="BBH54339.1"/>
    </source>
</evidence>
<dbReference type="EMBL" id="AP019368">
    <property type="protein sequence ID" value="BBH54339.1"/>
    <property type="molecule type" value="Genomic_DNA"/>
</dbReference>